<dbReference type="PANTHER" id="PTHR38643:SF1">
    <property type="entry name" value="PURINE NUCLEOSIDE PERMEASE C285.05-RELATED"/>
    <property type="match status" value="1"/>
</dbReference>
<feature type="chain" id="PRO_5015443448" evidence="1">
    <location>
        <begin position="23"/>
        <end position="337"/>
    </location>
</feature>
<accession>A0A2T5VDE8</accession>
<dbReference type="GO" id="GO:0055085">
    <property type="term" value="P:transmembrane transport"/>
    <property type="evidence" value="ECO:0007669"/>
    <property type="project" value="InterPro"/>
</dbReference>
<comment type="caution">
    <text evidence="2">The sequence shown here is derived from an EMBL/GenBank/DDBJ whole genome shotgun (WGS) entry which is preliminary data.</text>
</comment>
<dbReference type="PANTHER" id="PTHR38643">
    <property type="entry name" value="PURINE NUCLEOSIDE PERMEASE C285.05-RELATED"/>
    <property type="match status" value="1"/>
</dbReference>
<sequence length="337" mass="35636">MRLVSTLLAAALVGAVSAPVAAAPVAPKVLVISMFKHEAANWLENEGLSDKIAIDGLSKDFPDVSCNDKGLCLVTTSMGYANAASSMMALVLSDKLDLTKTYVLIAGIAGVDPQNGTLGSAFWARYAIDGGLQWRIDDRKAPEGWTSGQFGMFSKAQGEKPGSRYGSEVYHLNEALAERAYELSKGVELADSDGAQAYRAHYPQEAAKAAPAVGICDTVSADQWWHGVALSRAMNDWAKVLTDGAADYCTTQQEDNATLTALARGSALGRIDMDRVAILRTASNFDQPYPGQAPQDSLNANSGGFGPSLTNAYRVGKAFTDAVLADWSAWEGGISAK</sequence>
<keyword evidence="1" id="KW-0732">Signal</keyword>
<evidence type="ECO:0000313" key="3">
    <source>
        <dbReference type="Proteomes" id="UP000244081"/>
    </source>
</evidence>
<dbReference type="GO" id="GO:0003824">
    <property type="term" value="F:catalytic activity"/>
    <property type="evidence" value="ECO:0007669"/>
    <property type="project" value="InterPro"/>
</dbReference>
<evidence type="ECO:0000256" key="1">
    <source>
        <dbReference type="SAM" id="SignalP"/>
    </source>
</evidence>
<dbReference type="Proteomes" id="UP000244081">
    <property type="component" value="Unassembled WGS sequence"/>
</dbReference>
<keyword evidence="3" id="KW-1185">Reference proteome</keyword>
<dbReference type="Gene3D" id="3.40.50.1580">
    <property type="entry name" value="Nucleoside phosphorylase domain"/>
    <property type="match status" value="1"/>
</dbReference>
<dbReference type="GO" id="GO:0009116">
    <property type="term" value="P:nucleoside metabolic process"/>
    <property type="evidence" value="ECO:0007669"/>
    <property type="project" value="InterPro"/>
</dbReference>
<name>A0A2T5VDE8_9HYPH</name>
<organism evidence="2 3">
    <name type="scientific">Breoghania corrubedonensis</name>
    <dbReference type="NCBI Taxonomy" id="665038"/>
    <lineage>
        <taxon>Bacteria</taxon>
        <taxon>Pseudomonadati</taxon>
        <taxon>Pseudomonadota</taxon>
        <taxon>Alphaproteobacteria</taxon>
        <taxon>Hyphomicrobiales</taxon>
        <taxon>Stappiaceae</taxon>
        <taxon>Breoghania</taxon>
    </lineage>
</organism>
<evidence type="ECO:0000313" key="2">
    <source>
        <dbReference type="EMBL" id="PTW61756.1"/>
    </source>
</evidence>
<dbReference type="OrthoDB" id="4517280at2"/>
<dbReference type="InterPro" id="IPR009486">
    <property type="entry name" value="Pur_nuclsid_perm"/>
</dbReference>
<dbReference type="AlphaFoldDB" id="A0A2T5VDE8"/>
<gene>
    <name evidence="2" type="ORF">C8N35_102472</name>
</gene>
<reference evidence="2 3" key="1">
    <citation type="submission" date="2018-04" db="EMBL/GenBank/DDBJ databases">
        <title>Genomic Encyclopedia of Archaeal and Bacterial Type Strains, Phase II (KMG-II): from individual species to whole genera.</title>
        <authorList>
            <person name="Goeker M."/>
        </authorList>
    </citation>
    <scope>NUCLEOTIDE SEQUENCE [LARGE SCALE GENOMIC DNA]</scope>
    <source>
        <strain evidence="2 3">DSM 23382</strain>
    </source>
</reference>
<proteinExistence type="predicted"/>
<dbReference type="RefSeq" id="WP_107989586.1">
    <property type="nucleotide sequence ID" value="NZ_QAYG01000002.1"/>
</dbReference>
<dbReference type="Pfam" id="PF06516">
    <property type="entry name" value="NUP"/>
    <property type="match status" value="1"/>
</dbReference>
<dbReference type="InterPro" id="IPR035994">
    <property type="entry name" value="Nucleoside_phosphorylase_sf"/>
</dbReference>
<protein>
    <submittedName>
        <fullName evidence="2">Purine nucleoside permease</fullName>
    </submittedName>
</protein>
<feature type="signal peptide" evidence="1">
    <location>
        <begin position="1"/>
        <end position="22"/>
    </location>
</feature>
<dbReference type="PIRSF" id="PIRSF013171">
    <property type="entry name" value="Pur_nuclsid_perm"/>
    <property type="match status" value="1"/>
</dbReference>
<dbReference type="EMBL" id="QAYG01000002">
    <property type="protein sequence ID" value="PTW61756.1"/>
    <property type="molecule type" value="Genomic_DNA"/>
</dbReference>